<feature type="region of interest" description="Disordered" evidence="1">
    <location>
        <begin position="117"/>
        <end position="142"/>
    </location>
</feature>
<name>A0A9W8UZR7_9HYPO</name>
<feature type="compositionally biased region" description="Basic and acidic residues" evidence="1">
    <location>
        <begin position="132"/>
        <end position="142"/>
    </location>
</feature>
<protein>
    <submittedName>
        <fullName evidence="2">Uncharacterized protein</fullName>
    </submittedName>
</protein>
<dbReference type="Proteomes" id="UP001152087">
    <property type="component" value="Unassembled WGS sequence"/>
</dbReference>
<evidence type="ECO:0000256" key="1">
    <source>
        <dbReference type="SAM" id="MobiDB-lite"/>
    </source>
</evidence>
<proteinExistence type="predicted"/>
<comment type="caution">
    <text evidence="2">The sequence shown here is derived from an EMBL/GenBank/DDBJ whole genome shotgun (WGS) entry which is preliminary data.</text>
</comment>
<organism evidence="2 3">
    <name type="scientific">Fusarium falciforme</name>
    <dbReference type="NCBI Taxonomy" id="195108"/>
    <lineage>
        <taxon>Eukaryota</taxon>
        <taxon>Fungi</taxon>
        <taxon>Dikarya</taxon>
        <taxon>Ascomycota</taxon>
        <taxon>Pezizomycotina</taxon>
        <taxon>Sordariomycetes</taxon>
        <taxon>Hypocreomycetidae</taxon>
        <taxon>Hypocreales</taxon>
        <taxon>Nectriaceae</taxon>
        <taxon>Fusarium</taxon>
        <taxon>Fusarium solani species complex</taxon>
    </lineage>
</organism>
<reference evidence="2" key="1">
    <citation type="submission" date="2022-09" db="EMBL/GenBank/DDBJ databases">
        <title>Fusarium specimens isolated from Avocado Roots.</title>
        <authorList>
            <person name="Stajich J."/>
            <person name="Roper C."/>
            <person name="Heimlech-Rivalta G."/>
        </authorList>
    </citation>
    <scope>NUCLEOTIDE SEQUENCE</scope>
    <source>
        <strain evidence="2">A02</strain>
    </source>
</reference>
<dbReference type="AlphaFoldDB" id="A0A9W8UZR7"/>
<evidence type="ECO:0000313" key="3">
    <source>
        <dbReference type="Proteomes" id="UP001152087"/>
    </source>
</evidence>
<dbReference type="EMBL" id="JAOQAV010000028">
    <property type="protein sequence ID" value="KAJ4183971.1"/>
    <property type="molecule type" value="Genomic_DNA"/>
</dbReference>
<accession>A0A9W8UZR7</accession>
<sequence length="142" mass="17210">MFEELWMNGDYINAILNCNPSTARDIRQSKEEKRNAELLDTLTEEFSNVMQQDYREKSLLDFIFGYWKTRIEDLYAVQEDEVQKMQKHVNSVRTGIWPRPLRRLLWPRRWYDENDDFESVPEETNSDEDAPHDEHQEGEDRH</sequence>
<gene>
    <name evidence="2" type="ORF">NW755_009512</name>
</gene>
<feature type="compositionally biased region" description="Acidic residues" evidence="1">
    <location>
        <begin position="117"/>
        <end position="131"/>
    </location>
</feature>
<keyword evidence="3" id="KW-1185">Reference proteome</keyword>
<evidence type="ECO:0000313" key="2">
    <source>
        <dbReference type="EMBL" id="KAJ4183971.1"/>
    </source>
</evidence>